<dbReference type="AlphaFoldDB" id="A0A2Z6RDK3"/>
<organism evidence="1 2">
    <name type="scientific">Rhizophagus clarus</name>
    <dbReference type="NCBI Taxonomy" id="94130"/>
    <lineage>
        <taxon>Eukaryota</taxon>
        <taxon>Fungi</taxon>
        <taxon>Fungi incertae sedis</taxon>
        <taxon>Mucoromycota</taxon>
        <taxon>Glomeromycotina</taxon>
        <taxon>Glomeromycetes</taxon>
        <taxon>Glomerales</taxon>
        <taxon>Glomeraceae</taxon>
        <taxon>Rhizophagus</taxon>
    </lineage>
</organism>
<evidence type="ECO:0008006" key="3">
    <source>
        <dbReference type="Google" id="ProtNLM"/>
    </source>
</evidence>
<reference evidence="1 2" key="1">
    <citation type="submission" date="2017-11" db="EMBL/GenBank/DDBJ databases">
        <title>The genome of Rhizophagus clarus HR1 reveals common genetic basis of auxotrophy among arbuscular mycorrhizal fungi.</title>
        <authorList>
            <person name="Kobayashi Y."/>
        </authorList>
    </citation>
    <scope>NUCLEOTIDE SEQUENCE [LARGE SCALE GENOMIC DNA]</scope>
    <source>
        <strain evidence="1 2">HR1</strain>
    </source>
</reference>
<dbReference type="Gene3D" id="3.80.10.10">
    <property type="entry name" value="Ribonuclease Inhibitor"/>
    <property type="match status" value="1"/>
</dbReference>
<dbReference type="Proteomes" id="UP000247702">
    <property type="component" value="Unassembled WGS sequence"/>
</dbReference>
<sequence length="445" mass="52752">MIPILWSYPYKYVFKHESLLNIIISHLSDNTIKLLKDNNIISTNFQKQKLTFNYITFFKYLNCIHRIIPRGSTLLEEEIYKLFIRECSSIKCLNMYMLNYPIYKYPGADISLSNLYELTCDTDDQNFYHELAQICRSIEKIHLKFYLRKSVNKISGIEELIKMQKQIKYVYIKDYYECKRITQALEKHANSIIHLELETKTGYFLIPNLTNLQLLRIHRKYNYELNEIFKENIMNAGYYKLQILELQCISLELAINIIRNINGNLWKIKIRLANCDKAKEYNQTIYKYCPNIKYVTIFLNRDGTLEELENILIKCQSLKAIDIDEMILDKYRNDFLRLLIKSAPPSLYKLHINRDPIYFNKKILKLFFNSWSCKVELLDFFMDLIFGIMKLIYGVTNELTNQIGNMYEKGNGITIGDGKRAARARFQVGSRLTARFGSEVWTDSD</sequence>
<evidence type="ECO:0000313" key="1">
    <source>
        <dbReference type="EMBL" id="GBB99032.1"/>
    </source>
</evidence>
<accession>A0A2Z6RDK3</accession>
<gene>
    <name evidence="1" type="ORF">RclHR1_00340023</name>
</gene>
<proteinExistence type="predicted"/>
<comment type="caution">
    <text evidence="1">The sequence shown here is derived from an EMBL/GenBank/DDBJ whole genome shotgun (WGS) entry which is preliminary data.</text>
</comment>
<name>A0A2Z6RDK3_9GLOM</name>
<protein>
    <recommendedName>
        <fullName evidence="3">F-box domain-containing protein</fullName>
    </recommendedName>
</protein>
<evidence type="ECO:0000313" key="2">
    <source>
        <dbReference type="Proteomes" id="UP000247702"/>
    </source>
</evidence>
<dbReference type="InterPro" id="IPR032675">
    <property type="entry name" value="LRR_dom_sf"/>
</dbReference>
<keyword evidence="2" id="KW-1185">Reference proteome</keyword>
<dbReference type="EMBL" id="BEXD01002668">
    <property type="protein sequence ID" value="GBB99032.1"/>
    <property type="molecule type" value="Genomic_DNA"/>
</dbReference>